<dbReference type="FunFam" id="2.60.40.10:FF:000107">
    <property type="entry name" value="Myosin, light chain kinase a"/>
    <property type="match status" value="1"/>
</dbReference>
<dbReference type="Proteomes" id="UP000504606">
    <property type="component" value="Unplaced"/>
</dbReference>
<keyword evidence="7" id="KW-0175">Coiled coil</keyword>
<dbReference type="FunFam" id="2.60.40.10:FF:000425">
    <property type="entry name" value="Myosin light chain kinase"/>
    <property type="match status" value="1"/>
</dbReference>
<dbReference type="RefSeq" id="XP_052124259.1">
    <property type="nucleotide sequence ID" value="XM_052268299.1"/>
</dbReference>
<dbReference type="PANTHER" id="PTHR47633">
    <property type="entry name" value="IMMUNOGLOBULIN"/>
    <property type="match status" value="1"/>
</dbReference>
<protein>
    <submittedName>
        <fullName evidence="11">Uncharacterized protein LOC127749573 isoform X9</fullName>
    </submittedName>
</protein>
<keyword evidence="5" id="KW-1015">Disulfide bond</keyword>
<feature type="region of interest" description="Disordered" evidence="8">
    <location>
        <begin position="2393"/>
        <end position="2415"/>
    </location>
</feature>
<feature type="domain" description="Ig-like" evidence="9">
    <location>
        <begin position="1370"/>
        <end position="1458"/>
    </location>
</feature>
<feature type="domain" description="Ig-like" evidence="9">
    <location>
        <begin position="1799"/>
        <end position="1900"/>
    </location>
</feature>
<proteinExistence type="inferred from homology"/>
<dbReference type="FunFam" id="2.60.40.10:FF:000632">
    <property type="entry name" value="Uncharacterized protein, isoform B"/>
    <property type="match status" value="1"/>
</dbReference>
<comment type="subcellular location">
    <subcellularLocation>
        <location evidence="1">Cytoplasm</location>
        <location evidence="1">Myofibril</location>
        <location evidence="1">Sarcomere</location>
        <location evidence="1">A band</location>
    </subcellularLocation>
</comment>
<feature type="compositionally biased region" description="Low complexity" evidence="8">
    <location>
        <begin position="3036"/>
        <end position="3050"/>
    </location>
</feature>
<dbReference type="CDD" id="cd00176">
    <property type="entry name" value="SPEC"/>
    <property type="match status" value="1"/>
</dbReference>
<feature type="region of interest" description="Disordered" evidence="8">
    <location>
        <begin position="3025"/>
        <end position="3104"/>
    </location>
</feature>
<dbReference type="InterPro" id="IPR018159">
    <property type="entry name" value="Spectrin/alpha-actinin"/>
</dbReference>
<evidence type="ECO:0000256" key="1">
    <source>
        <dbReference type="ARBA" id="ARBA00004161"/>
    </source>
</evidence>
<feature type="region of interest" description="Disordered" evidence="8">
    <location>
        <begin position="1310"/>
        <end position="1331"/>
    </location>
</feature>
<evidence type="ECO:0000256" key="4">
    <source>
        <dbReference type="ARBA" id="ARBA00022737"/>
    </source>
</evidence>
<accession>A0A9C6UCD0</accession>
<dbReference type="GO" id="GO:0060298">
    <property type="term" value="P:positive regulation of sarcomere organization"/>
    <property type="evidence" value="ECO:0007669"/>
    <property type="project" value="UniProtKB-ARBA"/>
</dbReference>
<dbReference type="GO" id="GO:0045989">
    <property type="term" value="P:positive regulation of striated muscle contraction"/>
    <property type="evidence" value="ECO:0007669"/>
    <property type="project" value="UniProtKB-ARBA"/>
</dbReference>
<dbReference type="FunFam" id="2.60.40.10:FF:000032">
    <property type="entry name" value="palladin isoform X1"/>
    <property type="match status" value="4"/>
</dbReference>
<dbReference type="SMART" id="SM00150">
    <property type="entry name" value="SPEC"/>
    <property type="match status" value="3"/>
</dbReference>
<sequence length="3206" mass="352475">MIDALSSRCVLLLSDQVLAGILVQREVRETRQLRVRRGGGETRAESELSCSRIEAQHINNGCNTSTSSNTSATSTLSSGTRGALDAVLLVGQDDVDAAYRQQLEESLPLPLPLDLDLDLQLPSPLAFADPPAEYVPEYASEYDEHVDLSHDDLEDMLPPPPQELLDGLKESRDWLQLRILESTPELTRLGATLEEALQLQRTHHEVLIKLQSKQSPVEELLRQADQLISTQGARPEVYAAMAESLGAAWKDVNHHLDTRKRVLDLNVNYHSRAEECTERMLALQLACTASTAPMHTVNLNTVAECESECESLKVRLAKIHDLRRAMLETLMLALTDGKTLLELLRGIAAEGSVDSRPDTMRVSTEYAISQVEHWLESLHDRRQGLDLTFNETRSELEQRLALAMLGAERAKIEDFLSSKSRQLRAEPNQLGDSEASSQLFLHEHLKLFTEAKDIQERALKMTHATEQLAATGVTAAELAVTQSYAVLNAAAEYLDMCDTLQSMLERAVTFYQAAHTALTKLDQLEVQLTTTTLPPSSQELSVLHAQIAAAAFNVSENAIEQGLGIIDTASNNNAGAEGVKRNVEEIQNRRDYVESLCTAHKEENIKLHQAINNFLEKHNNLYSWLVSRGEAFLQGHQDMGSVLAMARDFCEVHHKLIVELQMKGTEINNLLLTLPPILEQVEDDQRIEIDQKVDALHNLWLHLKQSLECRIDLSAQYLEFHEKAVQLAEQLDSLEDSFKNLDSSQEQQQIVDDKWKNIQQMHRDIKNLAQSFIEEAEKASDPYLDTKRAVLCVETLLEHFSGRQITTSESKETWQKTVTIEKETRVQWQNNLMESSRTVDWVSKLDAQLYPILTSESSSATVIRENLEKKLEVVIPEVRKAQNEIDERIKNVESLSEKLAAEEGQNEDGKDVLQKLTDLRGKLQSVLSDYQVLVQLLLSFFKNVSELDKTIGNFQPGDQEAADGNVETLLRDHDASKQAVSELFKFTESESQQIIEKIRQQEPAEAAKLDEEFLRKLLADKQKAWEESSGALRTRLEKNQQQGAFDRDLAQINYAIADLGRQLEAIRGQYGESLSSAKATSAAFDYFEKTIELLEQRIQTFVSTTKQVQSCQDKKPSDAEASHVEKELNELQQRWSDFRSKVAESRKLIALSIQYFQLVDEAGEWFKEGSRLLVSIARRSAAVRFPESANELLAEMETFLKPGEARQDERIQKILELAETLYGEEKSQQVKVVLKENKEMLDSFSTISKELNSLAKSLSQAERVEPVTCEEIKVVLEPTESQNISSSSTTIGNLVITELISETAGTLDEMDTSSHNGEVQPNIEEPPKEEPVIESTVSLNAEQTEGRVVIEALSSDEATEDVRKEVLISPQFTEPLKDASIQEGGKFTFECRVVGSPNPDIVWEKDGISISNNPDYMTTQDETLCTLTIEETFTEDSARFTCRATNVAGSSETSATLNVIESEPEEQLHPPVFSTPLADQVAKEGSAHTLECIVEGLPLPTVQWYKEENCIDDSPELAITYNNGQAKLRLEQVTLSDQAQYTCKANNTLGTASTSGRLSVETVQSTEGPSFTSPLSNVMARAGQKIKLECCISGTPLPSLVWTHDGKPLKESRDVKTFFEYGKATLVIPEAFPKDAGTYVLTASNDSAEVTSSCTVTVKGRLPTETSDSELASDMEPIKPSIQMSLKDTEVKEGDNIRLDCIIVGQPEPEVIWYHNDRPVKESADFQLLFHGDRCSLVLREALPEDAGLYRVVAINSAGEASSQCQLGVLAADVEGAKEIPASESRSKAVSEEIVAIAPKFTRLLADVLAGDGECVKLACTVEGTPKPTIRWCQNNKDISTSDRIKMLEEEDGTIILVIDSVTADDRGVYTARASNSLGEAKCFSNLIVKSALSESKTLELADRQIPPSFKEQFADSLVFRGAPIKFECIVAGKPAPKVRWLFNGEQVSGKNFLVSKSGDRDVLSIQEADISGSVSCTAENDAGKCVLSANLTVQEPGVIGLMSGPDGGGVSSSEETSQSFTMKRAVFMQSSSTTTSTSGTGPVQTQAHSVSTMSEQVSKKVDDEPAIQMQSEHKQEVHRINDESSVKTESSVSVSQGGDERKETIKSTSGTNLALSGQAPAVGGLAKPTRKSTAPRFVTPLNGKIVDQGADILLEGILDGFPTPTITWTKNGVDLTSIPEAASITTSWELNRVRLEMKNVSVKDAGRYTCRADNPVGSASSTADIIVKKTVFPPVMGKRLQVQQARVGERVAMEVEVTGLPEPTITWSKDGLPLSAYPHLEIRTRTQGNCYTLVIDKATLAHAGNYAVRATNAGGEANSSADVAVWEALPDELMDQQQRDVIFRDLMDFPAVEVVPPPFCAAAQPAPQWQQLPVEPAAPAAPVAAPAPAAAAPGAARAGPKRAAGPLPRSPSKFIKGEFRESDYESDYDNRIPAVWRPADDADGAGAALASAPAAYRPVRPVLTPTACAGGRPVGRTPTPPTEFDHPPHFGGPPRPKFEPIEKQPVAAVKQPSRPKQPSQPVHVPVFKPKPIQARPPERVETLVAAPVPAVRRGPPPQVLYAPPGNAIPPNTMHETSQSMSFAEATETSRRVVSMQQTTRVIKFNEKQQQQQQQQQRQQQLSRTETATEPFPFHAEPDHAHVRRTTGTTPPPPKPTRFVPGEFRESDYESELEAVRFRAKWAPNDSDTDEPHYRKVRPPPPALHPPRCSSVPAETPDFSLPAYVPAPAPQQPVQPQPMYAATAAQTGHSVEYQAEQKRLQRVDEMRRRFEERRSTTSSEIQTSQNTKSLRRLSAPIGYEVDLVPGPPPVIAYAGPKVPPQAEYIASRHMNEMTQTFKSKAQRFVNDIMTDSTTKTVACKPEKPILKKTSSTADTKALAQNGDESQAYREESRVAEYGTKHIDPDTGLIYFKYDFGYEFGIILPGEGKATNGKSSTTVKRARIERSLSKDEGGVDFPVLHEKSGNPVKGFSKTTEDIKTVPQFRPKKFTHFKSVKWEPTSESEMSEAETDANRWKRYSLPQPLSAIDIPGGDMNTPSPVSLSPSVPSLSPHTSGATPGLDSSGRASLGSSPWTAVGGKGYKPGQVVNTTGLPINSGTETQQQKSPVFITPLRDIAVVNGQTARFECIVQAEPLPNILWSKDGRILENSPNTQVQFRNGVCRLAVTNATAVDAGTYICTATNRAGTSATTATLLVPGERKTSLNSRS</sequence>
<feature type="domain" description="Ig-like" evidence="9">
    <location>
        <begin position="2136"/>
        <end position="2227"/>
    </location>
</feature>
<dbReference type="Pfam" id="PF07679">
    <property type="entry name" value="I-set"/>
    <property type="match status" value="9"/>
</dbReference>
<dbReference type="InterPro" id="IPR003599">
    <property type="entry name" value="Ig_sub"/>
</dbReference>
<feature type="compositionally biased region" description="Low complexity" evidence="8">
    <location>
        <begin position="2511"/>
        <end position="2522"/>
    </location>
</feature>
<feature type="compositionally biased region" description="Low complexity" evidence="8">
    <location>
        <begin position="2609"/>
        <end position="2621"/>
    </location>
</feature>
<feature type="region of interest" description="Disordered" evidence="8">
    <location>
        <begin position="2606"/>
        <end position="2662"/>
    </location>
</feature>
<dbReference type="SUPFAM" id="SSF46966">
    <property type="entry name" value="Spectrin repeat"/>
    <property type="match status" value="4"/>
</dbReference>
<dbReference type="GO" id="GO:0031672">
    <property type="term" value="C:A band"/>
    <property type="evidence" value="ECO:0007669"/>
    <property type="project" value="UniProtKB-SubCell"/>
</dbReference>
<feature type="domain" description="Ig-like" evidence="9">
    <location>
        <begin position="1569"/>
        <end position="1657"/>
    </location>
</feature>
<name>A0A9C6UCD0_FRAOC</name>
<feature type="coiled-coil region" evidence="7">
    <location>
        <begin position="878"/>
        <end position="905"/>
    </location>
</feature>
<feature type="domain" description="Ig-like" evidence="9">
    <location>
        <begin position="1470"/>
        <end position="1559"/>
    </location>
</feature>
<feature type="compositionally biased region" description="Polar residues" evidence="8">
    <location>
        <begin position="3063"/>
        <end position="3072"/>
    </location>
</feature>
<dbReference type="SMART" id="SM00409">
    <property type="entry name" value="IG"/>
    <property type="match status" value="9"/>
</dbReference>
<evidence type="ECO:0000259" key="9">
    <source>
        <dbReference type="PROSITE" id="PS50835"/>
    </source>
</evidence>
<dbReference type="Gene3D" id="2.60.40.10">
    <property type="entry name" value="Immunoglobulins"/>
    <property type="match status" value="9"/>
</dbReference>
<evidence type="ECO:0000256" key="5">
    <source>
        <dbReference type="ARBA" id="ARBA00023157"/>
    </source>
</evidence>
<dbReference type="GO" id="GO:0040017">
    <property type="term" value="P:positive regulation of locomotion"/>
    <property type="evidence" value="ECO:0007669"/>
    <property type="project" value="UniProtKB-ARBA"/>
</dbReference>
<feature type="compositionally biased region" description="Low complexity" evidence="8">
    <location>
        <begin position="2032"/>
        <end position="2042"/>
    </location>
</feature>
<dbReference type="InterPro" id="IPR013098">
    <property type="entry name" value="Ig_I-set"/>
</dbReference>
<evidence type="ECO:0000256" key="6">
    <source>
        <dbReference type="ARBA" id="ARBA00023319"/>
    </source>
</evidence>
<dbReference type="GeneID" id="127749573"/>
<feature type="compositionally biased region" description="Polar residues" evidence="8">
    <location>
        <begin position="2043"/>
        <end position="2057"/>
    </location>
</feature>
<dbReference type="FunFam" id="2.60.40.10:FF:000345">
    <property type="entry name" value="Muscle M-line assembly protein unc-89"/>
    <property type="match status" value="1"/>
</dbReference>
<gene>
    <name evidence="11" type="primary">LOC127749573</name>
</gene>
<feature type="compositionally biased region" description="Polar residues" evidence="8">
    <location>
        <begin position="3085"/>
        <end position="3104"/>
    </location>
</feature>
<feature type="domain" description="Ig-like" evidence="9">
    <location>
        <begin position="2234"/>
        <end position="2325"/>
    </location>
</feature>
<evidence type="ECO:0000256" key="3">
    <source>
        <dbReference type="ARBA" id="ARBA00022490"/>
    </source>
</evidence>
<comment type="similarity">
    <text evidence="2">Belongs to the protein kinase superfamily. CAMK Ser/Thr protein kinase family.</text>
</comment>
<dbReference type="Pfam" id="PF25101">
    <property type="entry name" value="Spectrin_7"/>
    <property type="match status" value="1"/>
</dbReference>
<dbReference type="Gene3D" id="1.20.58.60">
    <property type="match status" value="3"/>
</dbReference>
<feature type="region of interest" description="Disordered" evidence="8">
    <location>
        <begin position="2032"/>
        <end position="2134"/>
    </location>
</feature>
<dbReference type="InterPro" id="IPR007110">
    <property type="entry name" value="Ig-like_dom"/>
</dbReference>
<dbReference type="FunFam" id="2.60.40.10:FF:000080">
    <property type="entry name" value="Myosin light chain kinase, smooth muscle"/>
    <property type="match status" value="1"/>
</dbReference>
<feature type="domain" description="Ig-like" evidence="9">
    <location>
        <begin position="1680"/>
        <end position="1768"/>
    </location>
</feature>
<dbReference type="SUPFAM" id="SSF48726">
    <property type="entry name" value="Immunoglobulin"/>
    <property type="match status" value="9"/>
</dbReference>
<reference evidence="11" key="1">
    <citation type="submission" date="2025-08" db="UniProtKB">
        <authorList>
            <consortium name="RefSeq"/>
        </authorList>
    </citation>
    <scope>IDENTIFICATION</scope>
    <source>
        <tissue evidence="11">Whole organism</tissue>
    </source>
</reference>
<keyword evidence="3" id="KW-0963">Cytoplasm</keyword>
<dbReference type="PANTHER" id="PTHR47633:SF4">
    <property type="entry name" value="MYOPALLADIN ISOFORM X1"/>
    <property type="match status" value="1"/>
</dbReference>
<evidence type="ECO:0000256" key="8">
    <source>
        <dbReference type="SAM" id="MobiDB-lite"/>
    </source>
</evidence>
<dbReference type="InterPro" id="IPR003598">
    <property type="entry name" value="Ig_sub2"/>
</dbReference>
<evidence type="ECO:0000256" key="7">
    <source>
        <dbReference type="SAM" id="Coils"/>
    </source>
</evidence>
<feature type="domain" description="Ig-like" evidence="9">
    <location>
        <begin position="3105"/>
        <end position="3193"/>
    </location>
</feature>
<evidence type="ECO:0000256" key="2">
    <source>
        <dbReference type="ARBA" id="ARBA00006692"/>
    </source>
</evidence>
<feature type="compositionally biased region" description="Polar residues" evidence="8">
    <location>
        <begin position="2107"/>
        <end position="2116"/>
    </location>
</feature>
<dbReference type="SMART" id="SM00408">
    <property type="entry name" value="IGc2"/>
    <property type="match status" value="9"/>
</dbReference>
<keyword evidence="6" id="KW-0393">Immunoglobulin domain</keyword>
<feature type="compositionally biased region" description="Basic and acidic residues" evidence="8">
    <location>
        <begin position="2072"/>
        <end position="2087"/>
    </location>
</feature>
<feature type="region of interest" description="Disordered" evidence="8">
    <location>
        <begin position="2683"/>
        <end position="2714"/>
    </location>
</feature>
<evidence type="ECO:0000313" key="10">
    <source>
        <dbReference type="Proteomes" id="UP000504606"/>
    </source>
</evidence>
<feature type="region of interest" description="Disordered" evidence="8">
    <location>
        <begin position="2468"/>
        <end position="2531"/>
    </location>
</feature>
<organism evidence="10 11">
    <name type="scientific">Frankliniella occidentalis</name>
    <name type="common">Western flower thrips</name>
    <name type="synonym">Euthrips occidentalis</name>
    <dbReference type="NCBI Taxonomy" id="133901"/>
    <lineage>
        <taxon>Eukaryota</taxon>
        <taxon>Metazoa</taxon>
        <taxon>Ecdysozoa</taxon>
        <taxon>Arthropoda</taxon>
        <taxon>Hexapoda</taxon>
        <taxon>Insecta</taxon>
        <taxon>Pterygota</taxon>
        <taxon>Neoptera</taxon>
        <taxon>Paraneoptera</taxon>
        <taxon>Thysanoptera</taxon>
        <taxon>Terebrantia</taxon>
        <taxon>Thripoidea</taxon>
        <taxon>Thripidae</taxon>
        <taxon>Frankliniella</taxon>
    </lineage>
</organism>
<dbReference type="InterPro" id="IPR058157">
    <property type="entry name" value="Spectrin_met"/>
</dbReference>
<keyword evidence="10" id="KW-1185">Reference proteome</keyword>
<dbReference type="PROSITE" id="PS50835">
    <property type="entry name" value="IG_LIKE"/>
    <property type="match status" value="9"/>
</dbReference>
<dbReference type="InterPro" id="IPR013783">
    <property type="entry name" value="Ig-like_fold"/>
</dbReference>
<feature type="compositionally biased region" description="Low complexity" evidence="8">
    <location>
        <begin position="2393"/>
        <end position="2408"/>
    </location>
</feature>
<keyword evidence="4" id="KW-0677">Repeat</keyword>
<feature type="domain" description="Ig-like" evidence="9">
    <location>
        <begin position="1908"/>
        <end position="1993"/>
    </location>
</feature>
<dbReference type="InterPro" id="IPR036179">
    <property type="entry name" value="Ig-like_dom_sf"/>
</dbReference>
<evidence type="ECO:0000313" key="11">
    <source>
        <dbReference type="RefSeq" id="XP_052124259.1"/>
    </source>
</evidence>